<dbReference type="GO" id="GO:0052621">
    <property type="term" value="F:diguanylate cyclase activity"/>
    <property type="evidence" value="ECO:0007669"/>
    <property type="project" value="TreeGrafter"/>
</dbReference>
<dbReference type="PANTHER" id="PTHR45138:SF24">
    <property type="entry name" value="DIGUANYLATE CYCLASE DGCC-RELATED"/>
    <property type="match status" value="1"/>
</dbReference>
<feature type="domain" description="GGDEF" evidence="2">
    <location>
        <begin position="213"/>
        <end position="342"/>
    </location>
</feature>
<accession>A0A1H2QM48</accession>
<keyword evidence="1" id="KW-1133">Transmembrane helix</keyword>
<dbReference type="Pfam" id="PF00990">
    <property type="entry name" value="GGDEF"/>
    <property type="match status" value="1"/>
</dbReference>
<dbReference type="STRING" id="1122204.SAMN05421781_0379"/>
<dbReference type="AlphaFoldDB" id="A0A1H2QM48"/>
<reference evidence="3 4" key="1">
    <citation type="submission" date="2016-10" db="EMBL/GenBank/DDBJ databases">
        <authorList>
            <person name="de Groot N.N."/>
        </authorList>
    </citation>
    <scope>NUCLEOTIDE SEQUENCE [LARGE SCALE GENOMIC DNA]</scope>
    <source>
        <strain evidence="3 4">DSM 23126</strain>
    </source>
</reference>
<dbReference type="NCBIfam" id="TIGR00254">
    <property type="entry name" value="GGDEF"/>
    <property type="match status" value="1"/>
</dbReference>
<dbReference type="InterPro" id="IPR029787">
    <property type="entry name" value="Nucleotide_cyclase"/>
</dbReference>
<feature type="transmembrane region" description="Helical" evidence="1">
    <location>
        <begin position="28"/>
        <end position="46"/>
    </location>
</feature>
<gene>
    <name evidence="3" type="ORF">SAMN05421781_0379</name>
</gene>
<sequence>MYIRESSWKAPGFEYVFHFLAIRRHRGILYFLYLLFMGVLIVDSFVAIDLPWPVLGVWLLFISSGLYWMQLGARRRQSVPLTFFVMSCMGWWAGAVLVTGGLDSPFVHYGQVLWVLSALSASIRLNIVGGITLGLTLLISLGRSPVTGSDVLETGSVVAIHGLTLAFGVLIAVAMQRYQAWMSHWQEQAHTDHLTGLANRPGWLAWWQRIAPTKGWLRVMDLNNFKALNDTYGHERGDQVLAAVAEELSNALPTEAFAARIGGDEFLIYLPGGQTESEAGETVRRLTLRAGQAVQLPVTAALGLVQVTPGHCDFQELYRRADAHMYEQKQTRASFTVDASTQSRT</sequence>
<feature type="transmembrane region" description="Helical" evidence="1">
    <location>
        <begin position="81"/>
        <end position="102"/>
    </location>
</feature>
<evidence type="ECO:0000313" key="3">
    <source>
        <dbReference type="EMBL" id="SDW08201.1"/>
    </source>
</evidence>
<organism evidence="3 4">
    <name type="scientific">Marinococcus luteus</name>
    <dbReference type="NCBI Taxonomy" id="1122204"/>
    <lineage>
        <taxon>Bacteria</taxon>
        <taxon>Bacillati</taxon>
        <taxon>Bacillota</taxon>
        <taxon>Bacilli</taxon>
        <taxon>Bacillales</taxon>
        <taxon>Bacillaceae</taxon>
        <taxon>Marinococcus</taxon>
    </lineage>
</organism>
<dbReference type="InterPro" id="IPR000160">
    <property type="entry name" value="GGDEF_dom"/>
</dbReference>
<dbReference type="PROSITE" id="PS50887">
    <property type="entry name" value="GGDEF"/>
    <property type="match status" value="1"/>
</dbReference>
<evidence type="ECO:0000259" key="2">
    <source>
        <dbReference type="PROSITE" id="PS50887"/>
    </source>
</evidence>
<dbReference type="CDD" id="cd01949">
    <property type="entry name" value="GGDEF"/>
    <property type="match status" value="1"/>
</dbReference>
<feature type="transmembrane region" description="Helical" evidence="1">
    <location>
        <begin position="151"/>
        <end position="175"/>
    </location>
</feature>
<dbReference type="GO" id="GO:1902201">
    <property type="term" value="P:negative regulation of bacterial-type flagellum-dependent cell motility"/>
    <property type="evidence" value="ECO:0007669"/>
    <property type="project" value="TreeGrafter"/>
</dbReference>
<dbReference type="SUPFAM" id="SSF55073">
    <property type="entry name" value="Nucleotide cyclase"/>
    <property type="match status" value="1"/>
</dbReference>
<keyword evidence="1" id="KW-0812">Transmembrane</keyword>
<dbReference type="GO" id="GO:0043709">
    <property type="term" value="P:cell adhesion involved in single-species biofilm formation"/>
    <property type="evidence" value="ECO:0007669"/>
    <property type="project" value="TreeGrafter"/>
</dbReference>
<dbReference type="Gene3D" id="3.30.70.270">
    <property type="match status" value="1"/>
</dbReference>
<keyword evidence="1" id="KW-0472">Membrane</keyword>
<feature type="transmembrane region" description="Helical" evidence="1">
    <location>
        <begin position="114"/>
        <end position="139"/>
    </location>
</feature>
<dbReference type="PANTHER" id="PTHR45138">
    <property type="entry name" value="REGULATORY COMPONENTS OF SENSORY TRANSDUCTION SYSTEM"/>
    <property type="match status" value="1"/>
</dbReference>
<dbReference type="EMBL" id="FNNC01000001">
    <property type="protein sequence ID" value="SDW08201.1"/>
    <property type="molecule type" value="Genomic_DNA"/>
</dbReference>
<dbReference type="InterPro" id="IPR050469">
    <property type="entry name" value="Diguanylate_Cyclase"/>
</dbReference>
<feature type="transmembrane region" description="Helical" evidence="1">
    <location>
        <begin position="52"/>
        <end position="69"/>
    </location>
</feature>
<evidence type="ECO:0000256" key="1">
    <source>
        <dbReference type="SAM" id="Phobius"/>
    </source>
</evidence>
<keyword evidence="4" id="KW-1185">Reference proteome</keyword>
<dbReference type="InterPro" id="IPR043128">
    <property type="entry name" value="Rev_trsase/Diguanyl_cyclase"/>
</dbReference>
<name>A0A1H2QM48_9BACI</name>
<dbReference type="Proteomes" id="UP000199488">
    <property type="component" value="Unassembled WGS sequence"/>
</dbReference>
<evidence type="ECO:0000313" key="4">
    <source>
        <dbReference type="Proteomes" id="UP000199488"/>
    </source>
</evidence>
<dbReference type="SMART" id="SM00267">
    <property type="entry name" value="GGDEF"/>
    <property type="match status" value="1"/>
</dbReference>
<proteinExistence type="predicted"/>
<protein>
    <submittedName>
        <fullName evidence="3">Diguanylate cyclase (GGDEF) domain-containing protein</fullName>
    </submittedName>
</protein>
<dbReference type="GO" id="GO:0005886">
    <property type="term" value="C:plasma membrane"/>
    <property type="evidence" value="ECO:0007669"/>
    <property type="project" value="TreeGrafter"/>
</dbReference>